<dbReference type="AlphaFoldDB" id="A0AAE2ZLV1"/>
<dbReference type="PANTHER" id="PTHR43394">
    <property type="entry name" value="ATP-DEPENDENT PERMEASE MDL1, MITOCHONDRIAL"/>
    <property type="match status" value="1"/>
</dbReference>
<dbReference type="Gene3D" id="1.20.1560.10">
    <property type="entry name" value="ABC transporter type 1, transmembrane domain"/>
    <property type="match status" value="1"/>
</dbReference>
<dbReference type="SUPFAM" id="SSF90123">
    <property type="entry name" value="ABC transporter transmembrane region"/>
    <property type="match status" value="1"/>
</dbReference>
<feature type="transmembrane region" description="Helical" evidence="11">
    <location>
        <begin position="46"/>
        <end position="67"/>
    </location>
</feature>
<dbReference type="PROSITE" id="PS00211">
    <property type="entry name" value="ABC_TRANSPORTER_1"/>
    <property type="match status" value="1"/>
</dbReference>
<dbReference type="Proteomes" id="UP001196509">
    <property type="component" value="Unassembled WGS sequence"/>
</dbReference>
<dbReference type="Pfam" id="PF00005">
    <property type="entry name" value="ABC_tran"/>
    <property type="match status" value="1"/>
</dbReference>
<evidence type="ECO:0000256" key="8">
    <source>
        <dbReference type="ARBA" id="ARBA00022840"/>
    </source>
</evidence>
<evidence type="ECO:0000313" key="15">
    <source>
        <dbReference type="Proteomes" id="UP001196509"/>
    </source>
</evidence>
<dbReference type="SUPFAM" id="SSF52540">
    <property type="entry name" value="P-loop containing nucleoside triphosphate hydrolases"/>
    <property type="match status" value="1"/>
</dbReference>
<evidence type="ECO:0000256" key="1">
    <source>
        <dbReference type="ARBA" id="ARBA00004651"/>
    </source>
</evidence>
<dbReference type="InterPro" id="IPR027417">
    <property type="entry name" value="P-loop_NTPase"/>
</dbReference>
<keyword evidence="6 11" id="KW-0812">Transmembrane</keyword>
<keyword evidence="15" id="KW-1185">Reference proteome</keyword>
<keyword evidence="10 11" id="KW-0472">Membrane</keyword>
<dbReference type="EMBL" id="JAICBX010000001">
    <property type="protein sequence ID" value="MBW8636987.1"/>
    <property type="molecule type" value="Genomic_DNA"/>
</dbReference>
<dbReference type="Pfam" id="PF00664">
    <property type="entry name" value="ABC_membrane"/>
    <property type="match status" value="1"/>
</dbReference>
<evidence type="ECO:0000256" key="2">
    <source>
        <dbReference type="ARBA" id="ARBA00005417"/>
    </source>
</evidence>
<comment type="caution">
    <text evidence="14">The sequence shown here is derived from an EMBL/GenBank/DDBJ whole genome shotgun (WGS) entry which is preliminary data.</text>
</comment>
<keyword evidence="9 11" id="KW-1133">Transmembrane helix</keyword>
<dbReference type="RefSeq" id="WP_220227625.1">
    <property type="nucleotide sequence ID" value="NZ_JAICBX010000001.1"/>
</dbReference>
<keyword evidence="5" id="KW-0762">Sugar transport</keyword>
<dbReference type="GO" id="GO:0016887">
    <property type="term" value="F:ATP hydrolysis activity"/>
    <property type="evidence" value="ECO:0007669"/>
    <property type="project" value="InterPro"/>
</dbReference>
<comment type="similarity">
    <text evidence="2">Belongs to the ABC transporter superfamily.</text>
</comment>
<evidence type="ECO:0000256" key="7">
    <source>
        <dbReference type="ARBA" id="ARBA00022741"/>
    </source>
</evidence>
<dbReference type="GO" id="GO:0015421">
    <property type="term" value="F:ABC-type oligopeptide transporter activity"/>
    <property type="evidence" value="ECO:0007669"/>
    <property type="project" value="TreeGrafter"/>
</dbReference>
<dbReference type="InterPro" id="IPR011527">
    <property type="entry name" value="ABC1_TM_dom"/>
</dbReference>
<gene>
    <name evidence="14" type="ORF">K1W69_07285</name>
</gene>
<feature type="transmembrane region" description="Helical" evidence="11">
    <location>
        <begin position="119"/>
        <end position="143"/>
    </location>
</feature>
<evidence type="ECO:0000259" key="13">
    <source>
        <dbReference type="PROSITE" id="PS50929"/>
    </source>
</evidence>
<dbReference type="InterPro" id="IPR003593">
    <property type="entry name" value="AAA+_ATPase"/>
</dbReference>
<evidence type="ECO:0000256" key="4">
    <source>
        <dbReference type="ARBA" id="ARBA00022475"/>
    </source>
</evidence>
<evidence type="ECO:0000259" key="12">
    <source>
        <dbReference type="PROSITE" id="PS50893"/>
    </source>
</evidence>
<comment type="subcellular location">
    <subcellularLocation>
        <location evidence="1">Cell membrane</location>
        <topology evidence="1">Multi-pass membrane protein</topology>
    </subcellularLocation>
</comment>
<dbReference type="GO" id="GO:0005886">
    <property type="term" value="C:plasma membrane"/>
    <property type="evidence" value="ECO:0007669"/>
    <property type="project" value="UniProtKB-SubCell"/>
</dbReference>
<dbReference type="InterPro" id="IPR017871">
    <property type="entry name" value="ABC_transporter-like_CS"/>
</dbReference>
<keyword evidence="3" id="KW-0813">Transport</keyword>
<feature type="domain" description="ABC transmembrane type-1" evidence="13">
    <location>
        <begin position="9"/>
        <end position="291"/>
    </location>
</feature>
<keyword evidence="7" id="KW-0547">Nucleotide-binding</keyword>
<evidence type="ECO:0000256" key="5">
    <source>
        <dbReference type="ARBA" id="ARBA00022597"/>
    </source>
</evidence>
<dbReference type="PROSITE" id="PS50929">
    <property type="entry name" value="ABC_TM1F"/>
    <property type="match status" value="1"/>
</dbReference>
<evidence type="ECO:0000313" key="14">
    <source>
        <dbReference type="EMBL" id="MBW8636987.1"/>
    </source>
</evidence>
<feature type="transmembrane region" description="Helical" evidence="11">
    <location>
        <begin position="149"/>
        <end position="166"/>
    </location>
</feature>
<dbReference type="PROSITE" id="PS50893">
    <property type="entry name" value="ABC_TRANSPORTER_2"/>
    <property type="match status" value="1"/>
</dbReference>
<evidence type="ECO:0000256" key="11">
    <source>
        <dbReference type="SAM" id="Phobius"/>
    </source>
</evidence>
<keyword evidence="4" id="KW-1003">Cell membrane</keyword>
<evidence type="ECO:0000256" key="3">
    <source>
        <dbReference type="ARBA" id="ARBA00022448"/>
    </source>
</evidence>
<feature type="transmembrane region" description="Helical" evidence="11">
    <location>
        <begin position="7"/>
        <end position="26"/>
    </location>
</feature>
<accession>A0AAE2ZLV1</accession>
<organism evidence="14 15">
    <name type="scientific">Flavimaribacter sediminis</name>
    <dbReference type="NCBI Taxonomy" id="2865987"/>
    <lineage>
        <taxon>Bacteria</taxon>
        <taxon>Pseudomonadati</taxon>
        <taxon>Pseudomonadota</taxon>
        <taxon>Alphaproteobacteria</taxon>
        <taxon>Hyphomicrobiales</taxon>
        <taxon>Rhizobiaceae</taxon>
        <taxon>Flavimaribacter</taxon>
    </lineage>
</organism>
<dbReference type="Gene3D" id="3.40.50.300">
    <property type="entry name" value="P-loop containing nucleotide triphosphate hydrolases"/>
    <property type="match status" value="1"/>
</dbReference>
<reference evidence="14" key="1">
    <citation type="submission" date="2021-08" db="EMBL/GenBank/DDBJ databases">
        <title>Hoeflea bacterium WL0058 sp. nov., isolated from the sediment.</title>
        <authorList>
            <person name="Wang L."/>
            <person name="Zhang D."/>
        </authorList>
    </citation>
    <scope>NUCLEOTIDE SEQUENCE</scope>
    <source>
        <strain evidence="14">WL0058</strain>
    </source>
</reference>
<dbReference type="InterPro" id="IPR003439">
    <property type="entry name" value="ABC_transporter-like_ATP-bd"/>
</dbReference>
<evidence type="ECO:0000256" key="9">
    <source>
        <dbReference type="ARBA" id="ARBA00022989"/>
    </source>
</evidence>
<protein>
    <submittedName>
        <fullName evidence="14">ABC transporter ATP-binding protein/permease</fullName>
    </submittedName>
</protein>
<dbReference type="InterPro" id="IPR036640">
    <property type="entry name" value="ABC1_TM_sf"/>
</dbReference>
<dbReference type="InterPro" id="IPR039421">
    <property type="entry name" value="Type_1_exporter"/>
</dbReference>
<feature type="domain" description="ABC transporter" evidence="12">
    <location>
        <begin position="326"/>
        <end position="560"/>
    </location>
</feature>
<dbReference type="SMART" id="SM00382">
    <property type="entry name" value="AAA"/>
    <property type="match status" value="1"/>
</dbReference>
<keyword evidence="8 14" id="KW-0067">ATP-binding</keyword>
<dbReference type="GO" id="GO:0005524">
    <property type="term" value="F:ATP binding"/>
    <property type="evidence" value="ECO:0007669"/>
    <property type="project" value="UniProtKB-KW"/>
</dbReference>
<dbReference type="FunFam" id="3.40.50.300:FF:000221">
    <property type="entry name" value="Multidrug ABC transporter ATP-binding protein"/>
    <property type="match status" value="1"/>
</dbReference>
<dbReference type="CDD" id="cd18552">
    <property type="entry name" value="ABC_6TM_MsbA_like"/>
    <property type="match status" value="1"/>
</dbReference>
<evidence type="ECO:0000256" key="10">
    <source>
        <dbReference type="ARBA" id="ARBA00023136"/>
    </source>
</evidence>
<sequence length="570" mass="62798">MPGNVRIYLAGLICSVFVAASTSAFALLTRSMVNKIFVDQNVTASWFVAAAVISVAIIKGLSTYFGVVFNGMLRRDVVTNYQTLQFRKLTSQSLMFLSNKHPSKQIAQVVLQAKAAADAFLTVTTTIVRDILTLLGLVCVMVFQEPMMSMFAALALPLIIISLSSITRKVREFSKAENELAGQVYSLGSEALEGIRTVKSYQLEDKTRTTFSKAVESMQERALKLERLAAFASPVMETLGGIIVGCFIVYASWQSLTNGKTPGEFMAFIMAFLFAYEPAKRLASVNVTLQRKLIQIGRMYELLDKKEPETTDAENAIVLDEIKGELEFENVKFGYKKNQPFLHGVSFKVSPGETIAIVGRSGSGKTTIINLILRLVSPNAGKIKLDGVNLNRIGFKQLRQAVSLVSQDVFLFENSIRENIRDGKPDATDEEIREAVRLANVEEFTKDLPDGLDTHIGPNATNLSGGQRQRIAIARAILKASPVIIFDEATSALDGESERMIINSQIKLSENRTLIIVAHRLSTIQAADRIILLDDGYVIANGTHDELEKSSDLYRSLFHLGETYGKQKSG</sequence>
<evidence type="ECO:0000256" key="6">
    <source>
        <dbReference type="ARBA" id="ARBA00022692"/>
    </source>
</evidence>
<feature type="transmembrane region" description="Helical" evidence="11">
    <location>
        <begin position="228"/>
        <end position="253"/>
    </location>
</feature>
<dbReference type="PANTHER" id="PTHR43394:SF1">
    <property type="entry name" value="ATP-BINDING CASSETTE SUB-FAMILY B MEMBER 10, MITOCHONDRIAL"/>
    <property type="match status" value="1"/>
</dbReference>
<proteinExistence type="inferred from homology"/>
<name>A0AAE2ZLV1_9HYPH</name>